<dbReference type="EMBL" id="CAIIXF020000003">
    <property type="protein sequence ID" value="CAH1778751.1"/>
    <property type="molecule type" value="Genomic_DNA"/>
</dbReference>
<feature type="non-terminal residue" evidence="1">
    <location>
        <position position="1"/>
    </location>
</feature>
<comment type="caution">
    <text evidence="1">The sequence shown here is derived from an EMBL/GenBank/DDBJ whole genome shotgun (WGS) entry which is preliminary data.</text>
</comment>
<organism evidence="1 2">
    <name type="scientific">Owenia fusiformis</name>
    <name type="common">Polychaete worm</name>
    <dbReference type="NCBI Taxonomy" id="6347"/>
    <lineage>
        <taxon>Eukaryota</taxon>
        <taxon>Metazoa</taxon>
        <taxon>Spiralia</taxon>
        <taxon>Lophotrochozoa</taxon>
        <taxon>Annelida</taxon>
        <taxon>Polychaeta</taxon>
        <taxon>Sedentaria</taxon>
        <taxon>Canalipalpata</taxon>
        <taxon>Sabellida</taxon>
        <taxon>Oweniida</taxon>
        <taxon>Oweniidae</taxon>
        <taxon>Owenia</taxon>
    </lineage>
</organism>
<dbReference type="AlphaFoldDB" id="A0A8S4ND85"/>
<proteinExistence type="predicted"/>
<accession>A0A8S4ND85</accession>
<name>A0A8S4ND85_OWEFU</name>
<evidence type="ECO:0000313" key="2">
    <source>
        <dbReference type="Proteomes" id="UP000749559"/>
    </source>
</evidence>
<reference evidence="1" key="1">
    <citation type="submission" date="2022-03" db="EMBL/GenBank/DDBJ databases">
        <authorList>
            <person name="Martin C."/>
        </authorList>
    </citation>
    <scope>NUCLEOTIDE SEQUENCE</scope>
</reference>
<protein>
    <submittedName>
        <fullName evidence="1">Uncharacterized protein</fullName>
    </submittedName>
</protein>
<evidence type="ECO:0000313" key="1">
    <source>
        <dbReference type="EMBL" id="CAH1778751.1"/>
    </source>
</evidence>
<keyword evidence="2" id="KW-1185">Reference proteome</keyword>
<sequence>MDVEDIHVAAQTRNELQSVLMHKTTEQDKDEHNLTPTTTPEPVTLISNGKVPYVSLDRIEALDKIAKYNAKSGGNIFTIHLSNIKFDTFTKGRPTNEPCDNSLTESYIIDETYKPCMIMKEESGTSFIKHVKSEPHSADIFSNTTSETCGIECQSKNRNPNKENISEINAIKNDLFVDYSIKGVKGDLLTGEKTKAKTDNKTSITTNIPYIPICIQEEDKSDINLKDVCTSSIDKTDYQTSDDTNIPDRMGDIPICIKEEENNSNFNLKDLTAKTDYQIPKASNIPNSIKDIQMCIKYDEDSSTNLEDLNEISVDLKEEKYNDNINLKDVTTSSLDKTNSQTTNTTNISDLLSYDSMCI</sequence>
<dbReference type="Proteomes" id="UP000749559">
    <property type="component" value="Unassembled WGS sequence"/>
</dbReference>
<gene>
    <name evidence="1" type="ORF">OFUS_LOCUS5623</name>
</gene>